<dbReference type="Gene3D" id="1.10.10.60">
    <property type="entry name" value="Homeodomain-like"/>
    <property type="match status" value="2"/>
</dbReference>
<reference evidence="6" key="1">
    <citation type="submission" date="2016-11" db="EMBL/GenBank/DDBJ databases">
        <authorList>
            <person name="Varghese N."/>
            <person name="Submissions S."/>
        </authorList>
    </citation>
    <scope>NUCLEOTIDE SEQUENCE [LARGE SCALE GENOMIC DNA]</scope>
    <source>
        <strain evidence="6">GAS401</strain>
    </source>
</reference>
<dbReference type="InterPro" id="IPR018060">
    <property type="entry name" value="HTH_AraC"/>
</dbReference>
<dbReference type="InterPro" id="IPR018062">
    <property type="entry name" value="HTH_AraC-typ_CS"/>
</dbReference>
<accession>A0A1M7U5G6</accession>
<keyword evidence="3" id="KW-0804">Transcription</keyword>
<keyword evidence="6" id="KW-1185">Reference proteome</keyword>
<dbReference type="Pfam" id="PF12833">
    <property type="entry name" value="HTH_18"/>
    <property type="match status" value="1"/>
</dbReference>
<dbReference type="PROSITE" id="PS01124">
    <property type="entry name" value="HTH_ARAC_FAMILY_2"/>
    <property type="match status" value="1"/>
</dbReference>
<dbReference type="AlphaFoldDB" id="A0A1M7U5G6"/>
<evidence type="ECO:0000313" key="5">
    <source>
        <dbReference type="EMBL" id="SHN78301.1"/>
    </source>
</evidence>
<dbReference type="PANTHER" id="PTHR46796">
    <property type="entry name" value="HTH-TYPE TRANSCRIPTIONAL ACTIVATOR RHAS-RELATED"/>
    <property type="match status" value="1"/>
</dbReference>
<feature type="domain" description="HTH araC/xylS-type" evidence="4">
    <location>
        <begin position="195"/>
        <end position="293"/>
    </location>
</feature>
<sequence>MDSQTSTLQRGPEYFAKLAERFGHAPKIVISSNDFHLHHYEVVPGGWRHEPLDYCRIAVQQVGSPRMVRAIDGRSERQLRPAGHISVSPSATSQSWSWDQKMQMSLLFVANHILEELSVEAGIPLDIGMRTPLAEDDKLIRSSVAHLIEEHSRGFGVPQLLIGAAGRHIAAHLLFAYSPERDVDLTGRMADWQLKRAIEFIHSHACEDIGLAELAGSTGLPPHYFCRIFRKTVGIPPYRYLLNCRMEAAKRLLVTSDLAVTAIALEVGFSSHAHFSTAFKRLVGQTPAAYRKAVSPNVVLPS</sequence>
<dbReference type="GO" id="GO:0043565">
    <property type="term" value="F:sequence-specific DNA binding"/>
    <property type="evidence" value="ECO:0007669"/>
    <property type="project" value="InterPro"/>
</dbReference>
<organism evidence="5 6">
    <name type="scientific">Bradyrhizobium erythrophlei</name>
    <dbReference type="NCBI Taxonomy" id="1437360"/>
    <lineage>
        <taxon>Bacteria</taxon>
        <taxon>Pseudomonadati</taxon>
        <taxon>Pseudomonadota</taxon>
        <taxon>Alphaproteobacteria</taxon>
        <taxon>Hyphomicrobiales</taxon>
        <taxon>Nitrobacteraceae</taxon>
        <taxon>Bradyrhizobium</taxon>
    </lineage>
</organism>
<gene>
    <name evidence="5" type="ORF">SAMN05444170_3637</name>
</gene>
<dbReference type="PRINTS" id="PR00032">
    <property type="entry name" value="HTHARAC"/>
</dbReference>
<evidence type="ECO:0000313" key="6">
    <source>
        <dbReference type="Proteomes" id="UP000184096"/>
    </source>
</evidence>
<dbReference type="RefSeq" id="WP_072819690.1">
    <property type="nucleotide sequence ID" value="NZ_LT670849.1"/>
</dbReference>
<dbReference type="InterPro" id="IPR020449">
    <property type="entry name" value="Tscrpt_reg_AraC-type_HTH"/>
</dbReference>
<protein>
    <submittedName>
        <fullName evidence="5">Transcriptional regulator, AraC family</fullName>
    </submittedName>
</protein>
<proteinExistence type="predicted"/>
<dbReference type="SMART" id="SM00342">
    <property type="entry name" value="HTH_ARAC"/>
    <property type="match status" value="1"/>
</dbReference>
<dbReference type="Proteomes" id="UP000184096">
    <property type="component" value="Chromosome I"/>
</dbReference>
<dbReference type="OrthoDB" id="110167at2"/>
<keyword evidence="2" id="KW-0238">DNA-binding</keyword>
<evidence type="ECO:0000256" key="2">
    <source>
        <dbReference type="ARBA" id="ARBA00023125"/>
    </source>
</evidence>
<dbReference type="InterPro" id="IPR050204">
    <property type="entry name" value="AraC_XylS_family_regulators"/>
</dbReference>
<dbReference type="PROSITE" id="PS00041">
    <property type="entry name" value="HTH_ARAC_FAMILY_1"/>
    <property type="match status" value="1"/>
</dbReference>
<name>A0A1M7U5G6_9BRAD</name>
<dbReference type="GO" id="GO:0003700">
    <property type="term" value="F:DNA-binding transcription factor activity"/>
    <property type="evidence" value="ECO:0007669"/>
    <property type="project" value="InterPro"/>
</dbReference>
<keyword evidence="1" id="KW-0805">Transcription regulation</keyword>
<dbReference type="EMBL" id="LT670849">
    <property type="protein sequence ID" value="SHN78301.1"/>
    <property type="molecule type" value="Genomic_DNA"/>
</dbReference>
<dbReference type="SUPFAM" id="SSF46689">
    <property type="entry name" value="Homeodomain-like"/>
    <property type="match status" value="2"/>
</dbReference>
<dbReference type="PANTHER" id="PTHR46796:SF6">
    <property type="entry name" value="ARAC SUBFAMILY"/>
    <property type="match status" value="1"/>
</dbReference>
<evidence type="ECO:0000256" key="1">
    <source>
        <dbReference type="ARBA" id="ARBA00023015"/>
    </source>
</evidence>
<evidence type="ECO:0000259" key="4">
    <source>
        <dbReference type="PROSITE" id="PS01124"/>
    </source>
</evidence>
<evidence type="ECO:0000256" key="3">
    <source>
        <dbReference type="ARBA" id="ARBA00023163"/>
    </source>
</evidence>
<dbReference type="InterPro" id="IPR009057">
    <property type="entry name" value="Homeodomain-like_sf"/>
</dbReference>